<dbReference type="RefSeq" id="WP_157569246.1">
    <property type="nucleotide sequence ID" value="NZ_WQKZ01000007.1"/>
</dbReference>
<proteinExistence type="predicted"/>
<protein>
    <submittedName>
        <fullName evidence="1">Uncharacterized protein</fullName>
    </submittedName>
</protein>
<keyword evidence="2" id="KW-1185">Reference proteome</keyword>
<evidence type="ECO:0000313" key="2">
    <source>
        <dbReference type="Proteomes" id="UP000441336"/>
    </source>
</evidence>
<dbReference type="EMBL" id="WQKZ01000007">
    <property type="protein sequence ID" value="MVN78784.1"/>
    <property type="molecule type" value="Genomic_DNA"/>
</dbReference>
<accession>A0A7K1TK50</accession>
<name>A0A7K1TK50_9BACT</name>
<organism evidence="1 2">
    <name type="scientific">Hymenobacter ginkgonis</name>
    <dbReference type="NCBI Taxonomy" id="2682976"/>
    <lineage>
        <taxon>Bacteria</taxon>
        <taxon>Pseudomonadati</taxon>
        <taxon>Bacteroidota</taxon>
        <taxon>Cytophagia</taxon>
        <taxon>Cytophagales</taxon>
        <taxon>Hymenobacteraceae</taxon>
        <taxon>Hymenobacter</taxon>
    </lineage>
</organism>
<evidence type="ECO:0000313" key="1">
    <source>
        <dbReference type="EMBL" id="MVN78784.1"/>
    </source>
</evidence>
<dbReference type="AlphaFoldDB" id="A0A7K1TK50"/>
<sequence length="192" mass="21366">MSPLGIDPSVPIASYSFAKRTLADLNARAAFWDSYHIQQGQPEPARLRPITYREVSAQLGLAYGETLDSAAIQHYYGEWPPHLGSSAELTEAFVRQLVHLLGPQQPAYLYGSADESNGVWDAEGFRQDWFAQGQVLDLVTVFQQQGQLPTYCFAPDHAWCLYQGEVDWLVLGCAAPLAHALLKEPTIEAFRL</sequence>
<dbReference type="Proteomes" id="UP000441336">
    <property type="component" value="Unassembled WGS sequence"/>
</dbReference>
<reference evidence="1 2" key="1">
    <citation type="submission" date="2019-12" db="EMBL/GenBank/DDBJ databases">
        <title>Hymenobacter sp. HMF4947 Genome sequencing and assembly.</title>
        <authorList>
            <person name="Kang H."/>
            <person name="Cha I."/>
            <person name="Kim H."/>
            <person name="Joh K."/>
        </authorList>
    </citation>
    <scope>NUCLEOTIDE SEQUENCE [LARGE SCALE GENOMIC DNA]</scope>
    <source>
        <strain evidence="1 2">HMF4947</strain>
    </source>
</reference>
<comment type="caution">
    <text evidence="1">The sequence shown here is derived from an EMBL/GenBank/DDBJ whole genome shotgun (WGS) entry which is preliminary data.</text>
</comment>
<gene>
    <name evidence="1" type="ORF">GO988_20825</name>
</gene>